<keyword evidence="5 7" id="KW-0472">Membrane</keyword>
<evidence type="ECO:0000256" key="6">
    <source>
        <dbReference type="SAM" id="MobiDB-lite"/>
    </source>
</evidence>
<feature type="region of interest" description="Disordered" evidence="6">
    <location>
        <begin position="269"/>
        <end position="291"/>
    </location>
</feature>
<evidence type="ECO:0000256" key="7">
    <source>
        <dbReference type="SAM" id="Phobius"/>
    </source>
</evidence>
<feature type="transmembrane region" description="Helical" evidence="7">
    <location>
        <begin position="20"/>
        <end position="38"/>
    </location>
</feature>
<keyword evidence="3 7" id="KW-0812">Transmembrane</keyword>
<dbReference type="OrthoDB" id="128422at2"/>
<feature type="transmembrane region" description="Helical" evidence="7">
    <location>
        <begin position="152"/>
        <end position="170"/>
    </location>
</feature>
<name>A0A235B414_9BACL</name>
<gene>
    <name evidence="8" type="ORF">CHM34_13865</name>
</gene>
<evidence type="ECO:0000256" key="5">
    <source>
        <dbReference type="ARBA" id="ARBA00023136"/>
    </source>
</evidence>
<dbReference type="RefSeq" id="WP_094265210.1">
    <property type="nucleotide sequence ID" value="NZ_NOWF01000008.1"/>
</dbReference>
<sequence>MHQHAGHGSLDFWTLVNPGYLLFTVILIVLYFAVIGPWRDRFGGKEEVSLGQKIGFVSGLVLFYLASGPVYAYGHSLFSAHMLWMSIVYLAVPPLLLYGSPPWLLRPLWKSKAFARIFSLLTHPLIAIVLFNGLISIYHLPVVFDAIMVNSWWMGVSHIILAIASFLMWWPVMCPIPEQDRLGPLQKMAYIFADGVLLTPACAIIAFSQVLLYDFYQGAPQVFSFLTLGDDQSLGGVLMKIVQEIVYGWVLGYNFFRWVRQHKQKEREEQQAIRNSGEAAAASSPALHPNV</sequence>
<organism evidence="8 9">
    <name type="scientific">Paludifilum halophilum</name>
    <dbReference type="NCBI Taxonomy" id="1642702"/>
    <lineage>
        <taxon>Bacteria</taxon>
        <taxon>Bacillati</taxon>
        <taxon>Bacillota</taxon>
        <taxon>Bacilli</taxon>
        <taxon>Bacillales</taxon>
        <taxon>Thermoactinomycetaceae</taxon>
        <taxon>Paludifilum</taxon>
    </lineage>
</organism>
<comment type="subcellular location">
    <subcellularLocation>
        <location evidence="1">Cell membrane</location>
        <topology evidence="1">Multi-pass membrane protein</topology>
    </subcellularLocation>
</comment>
<keyword evidence="9" id="KW-1185">Reference proteome</keyword>
<proteinExistence type="predicted"/>
<dbReference type="Proteomes" id="UP000215459">
    <property type="component" value="Unassembled WGS sequence"/>
</dbReference>
<protein>
    <recommendedName>
        <fullName evidence="10">Cytochrome c oxidase assembly factor CtaG</fullName>
    </recommendedName>
</protein>
<dbReference type="EMBL" id="NOWF01000008">
    <property type="protein sequence ID" value="OYD07013.1"/>
    <property type="molecule type" value="Genomic_DNA"/>
</dbReference>
<accession>A0A235B414</accession>
<evidence type="ECO:0000256" key="4">
    <source>
        <dbReference type="ARBA" id="ARBA00022989"/>
    </source>
</evidence>
<feature type="transmembrane region" description="Helical" evidence="7">
    <location>
        <begin position="117"/>
        <end position="140"/>
    </location>
</feature>
<dbReference type="GO" id="GO:0005886">
    <property type="term" value="C:plasma membrane"/>
    <property type="evidence" value="ECO:0007669"/>
    <property type="project" value="UniProtKB-SubCell"/>
</dbReference>
<evidence type="ECO:0000313" key="8">
    <source>
        <dbReference type="EMBL" id="OYD07013.1"/>
    </source>
</evidence>
<dbReference type="InterPro" id="IPR019108">
    <property type="entry name" value="Caa3_assmbl_CtaG-rel"/>
</dbReference>
<keyword evidence="4 7" id="KW-1133">Transmembrane helix</keyword>
<evidence type="ECO:0000256" key="2">
    <source>
        <dbReference type="ARBA" id="ARBA00022475"/>
    </source>
</evidence>
<evidence type="ECO:0000313" key="9">
    <source>
        <dbReference type="Proteomes" id="UP000215459"/>
    </source>
</evidence>
<dbReference type="Pfam" id="PF09678">
    <property type="entry name" value="Caa3_CtaG"/>
    <property type="match status" value="1"/>
</dbReference>
<keyword evidence="2" id="KW-1003">Cell membrane</keyword>
<feature type="transmembrane region" description="Helical" evidence="7">
    <location>
        <begin position="191"/>
        <end position="213"/>
    </location>
</feature>
<evidence type="ECO:0008006" key="10">
    <source>
        <dbReference type="Google" id="ProtNLM"/>
    </source>
</evidence>
<comment type="caution">
    <text evidence="8">The sequence shown here is derived from an EMBL/GenBank/DDBJ whole genome shotgun (WGS) entry which is preliminary data.</text>
</comment>
<feature type="transmembrane region" description="Helical" evidence="7">
    <location>
        <begin position="233"/>
        <end position="256"/>
    </location>
</feature>
<dbReference type="AlphaFoldDB" id="A0A235B414"/>
<feature type="transmembrane region" description="Helical" evidence="7">
    <location>
        <begin position="83"/>
        <end position="105"/>
    </location>
</feature>
<evidence type="ECO:0000256" key="1">
    <source>
        <dbReference type="ARBA" id="ARBA00004651"/>
    </source>
</evidence>
<reference evidence="8 9" key="1">
    <citation type="submission" date="2017-07" db="EMBL/GenBank/DDBJ databases">
        <title>The genome sequence of Paludifilum halophilum highlights mechanisms for microbial adaptation to high salt environemnts.</title>
        <authorList>
            <person name="Belbahri L."/>
        </authorList>
    </citation>
    <scope>NUCLEOTIDE SEQUENCE [LARGE SCALE GENOMIC DNA]</scope>
    <source>
        <strain evidence="8 9">DSM 102817</strain>
    </source>
</reference>
<evidence type="ECO:0000256" key="3">
    <source>
        <dbReference type="ARBA" id="ARBA00022692"/>
    </source>
</evidence>
<feature type="transmembrane region" description="Helical" evidence="7">
    <location>
        <begin position="50"/>
        <end position="71"/>
    </location>
</feature>